<evidence type="ECO:0000313" key="3">
    <source>
        <dbReference type="Proteomes" id="UP000675284"/>
    </source>
</evidence>
<dbReference type="RefSeq" id="WP_166530177.1">
    <property type="nucleotide sequence ID" value="NZ_JAGSOT010000016.1"/>
</dbReference>
<organism evidence="2 3">
    <name type="scientific">Virgibacillus salarius</name>
    <dbReference type="NCBI Taxonomy" id="447199"/>
    <lineage>
        <taxon>Bacteria</taxon>
        <taxon>Bacillati</taxon>
        <taxon>Bacillota</taxon>
        <taxon>Bacilli</taxon>
        <taxon>Bacillales</taxon>
        <taxon>Bacillaceae</taxon>
        <taxon>Virgibacillus</taxon>
    </lineage>
</organism>
<sequence>MKQQQEQGFGDQDQEQSQGDEQQQQEQGFGDQDQEQSQGDEQQQQEQGFGDQDQEQSQGDEQQQQEQGFGDQDQGQSQGDEQQQQEQGFGDQDQEQSQGDEQQQQEQGFGDQDQGQSQGDEQQQQEQGFGDQDQGQSQGDEQQQQGQGFGDQDQEQSQGNQELQQGQGHGGQIQNQGDQDQGPQIQNQEHGDQRNGDQINEGHTNISPLENDQTISTPVDVDGVTVNVKCGDCVPFPFFPPHDDRKDKCKCKRCKNRKCSPDCDNCTICSCNLLEMLQSFQITTTDTDAKQVDLYISSITSLSNPIENQTITDIIDCCIVKLKPASQPEVIPSTTVQLCDIAGIRAENSTESPNALDFIIDVAREMNKHGDDHQKDCNCPRCAKAMGDELACAARFGILVNISITGLTTPLSLYVLNVKDCFVFLVDDLMNPSEIFAFSLCSVVGFTVESQTI</sequence>
<dbReference type="Proteomes" id="UP000675284">
    <property type="component" value="Unassembled WGS sequence"/>
</dbReference>
<feature type="compositionally biased region" description="Low complexity" evidence="1">
    <location>
        <begin position="155"/>
        <end position="188"/>
    </location>
</feature>
<dbReference type="EMBL" id="JAGSOT010000016">
    <property type="protein sequence ID" value="MBR7795855.1"/>
    <property type="molecule type" value="Genomic_DNA"/>
</dbReference>
<feature type="region of interest" description="Disordered" evidence="1">
    <location>
        <begin position="1"/>
        <end position="217"/>
    </location>
</feature>
<accession>A0A941IC57</accession>
<name>A0A941IC57_9BACI</name>
<feature type="compositionally biased region" description="Low complexity" evidence="1">
    <location>
        <begin position="1"/>
        <end position="146"/>
    </location>
</feature>
<protein>
    <submittedName>
        <fullName evidence="2">Uncharacterized protein</fullName>
    </submittedName>
</protein>
<keyword evidence="3" id="KW-1185">Reference proteome</keyword>
<dbReference type="AlphaFoldDB" id="A0A941IC57"/>
<comment type="caution">
    <text evidence="2">The sequence shown here is derived from an EMBL/GenBank/DDBJ whole genome shotgun (WGS) entry which is preliminary data.</text>
</comment>
<feature type="compositionally biased region" description="Polar residues" evidence="1">
    <location>
        <begin position="196"/>
        <end position="217"/>
    </location>
</feature>
<evidence type="ECO:0000313" key="2">
    <source>
        <dbReference type="EMBL" id="MBR7795855.1"/>
    </source>
</evidence>
<proteinExistence type="predicted"/>
<evidence type="ECO:0000256" key="1">
    <source>
        <dbReference type="SAM" id="MobiDB-lite"/>
    </source>
</evidence>
<gene>
    <name evidence="2" type="ORF">KCX74_07330</name>
</gene>
<reference evidence="2" key="1">
    <citation type="submission" date="2021-04" db="EMBL/GenBank/DDBJ databases">
        <title>Isolation and polyphasic classification of algal microorganism.</title>
        <authorList>
            <person name="Wang S."/>
        </authorList>
    </citation>
    <scope>NUCLEOTIDE SEQUENCE</scope>
    <source>
        <strain evidence="2">720a</strain>
    </source>
</reference>